<reference evidence="1 2" key="1">
    <citation type="submission" date="2020-06" db="EMBL/GenBank/DDBJ databases">
        <title>Transcriptomic and genomic resources for Thalictrum thalictroides and T. hernandezii: Facilitating candidate gene discovery in an emerging model plant lineage.</title>
        <authorList>
            <person name="Arias T."/>
            <person name="Riano-Pachon D.M."/>
            <person name="Di Stilio V.S."/>
        </authorList>
    </citation>
    <scope>NUCLEOTIDE SEQUENCE [LARGE SCALE GENOMIC DNA]</scope>
    <source>
        <strain evidence="2">cv. WT478/WT964</strain>
        <tissue evidence="1">Leaves</tissue>
    </source>
</reference>
<keyword evidence="2" id="KW-1185">Reference proteome</keyword>
<protein>
    <submittedName>
        <fullName evidence="1">Subtilisin-like protease SBT5.3</fullName>
    </submittedName>
</protein>
<comment type="caution">
    <text evidence="1">The sequence shown here is derived from an EMBL/GenBank/DDBJ whole genome shotgun (WGS) entry which is preliminary data.</text>
</comment>
<evidence type="ECO:0000313" key="1">
    <source>
        <dbReference type="EMBL" id="KAF5200258.1"/>
    </source>
</evidence>
<dbReference type="EMBL" id="JABWDY010010954">
    <property type="protein sequence ID" value="KAF5200258.1"/>
    <property type="molecule type" value="Genomic_DNA"/>
</dbReference>
<dbReference type="Proteomes" id="UP000554482">
    <property type="component" value="Unassembled WGS sequence"/>
</dbReference>
<accession>A0A7J6WU45</accession>
<name>A0A7J6WU45_THATH</name>
<evidence type="ECO:0000313" key="2">
    <source>
        <dbReference type="Proteomes" id="UP000554482"/>
    </source>
</evidence>
<dbReference type="OrthoDB" id="2014869at2759"/>
<organism evidence="1 2">
    <name type="scientific">Thalictrum thalictroides</name>
    <name type="common">Rue-anemone</name>
    <name type="synonym">Anemone thalictroides</name>
    <dbReference type="NCBI Taxonomy" id="46969"/>
    <lineage>
        <taxon>Eukaryota</taxon>
        <taxon>Viridiplantae</taxon>
        <taxon>Streptophyta</taxon>
        <taxon>Embryophyta</taxon>
        <taxon>Tracheophyta</taxon>
        <taxon>Spermatophyta</taxon>
        <taxon>Magnoliopsida</taxon>
        <taxon>Ranunculales</taxon>
        <taxon>Ranunculaceae</taxon>
        <taxon>Thalictroideae</taxon>
        <taxon>Thalictrum</taxon>
    </lineage>
</organism>
<dbReference type="GO" id="GO:0008233">
    <property type="term" value="F:peptidase activity"/>
    <property type="evidence" value="ECO:0007669"/>
    <property type="project" value="UniProtKB-KW"/>
</dbReference>
<dbReference type="GO" id="GO:0006508">
    <property type="term" value="P:proteolysis"/>
    <property type="evidence" value="ECO:0007669"/>
    <property type="project" value="UniProtKB-KW"/>
</dbReference>
<proteinExistence type="predicted"/>
<keyword evidence="1" id="KW-0645">Protease</keyword>
<feature type="non-terminal residue" evidence="1">
    <location>
        <position position="1"/>
    </location>
</feature>
<keyword evidence="1" id="KW-0378">Hydrolase</keyword>
<gene>
    <name evidence="1" type="ORF">FRX31_010155</name>
</gene>
<dbReference type="AlphaFoldDB" id="A0A7J6WU45"/>
<sequence length="102" mass="11403">MGEHSHPNSDSVIAANHDMLATITGSTKRTLEDFLPCSQQNKRSNLRVSLAESESVISVFESRTYHLHTTHSWNFLGFDSINQHNELKIQPKADVIVGVIDT</sequence>